<feature type="signal peptide" evidence="7">
    <location>
        <begin position="1"/>
        <end position="32"/>
    </location>
</feature>
<evidence type="ECO:0000256" key="4">
    <source>
        <dbReference type="ARBA" id="ARBA00023277"/>
    </source>
</evidence>
<dbReference type="SUPFAM" id="SSF75005">
    <property type="entry name" value="Arabinanase/levansucrase/invertase"/>
    <property type="match status" value="1"/>
</dbReference>
<dbReference type="NCBIfam" id="NF047446">
    <property type="entry name" value="barrel_OmpL47"/>
    <property type="match status" value="1"/>
</dbReference>
<dbReference type="EMBL" id="BJLQ01000007">
    <property type="protein sequence ID" value="GEA83714.1"/>
    <property type="molecule type" value="Genomic_DNA"/>
</dbReference>
<evidence type="ECO:0000256" key="2">
    <source>
        <dbReference type="ARBA" id="ARBA00022651"/>
    </source>
</evidence>
<evidence type="ECO:0000313" key="9">
    <source>
        <dbReference type="EMBL" id="GEA83714.1"/>
    </source>
</evidence>
<dbReference type="Gene3D" id="2.60.120.260">
    <property type="entry name" value="Galactose-binding domain-like"/>
    <property type="match status" value="2"/>
</dbReference>
<dbReference type="Pfam" id="PF04616">
    <property type="entry name" value="Glyco_hydro_43"/>
    <property type="match status" value="1"/>
</dbReference>
<keyword evidence="5" id="KW-0326">Glycosidase</keyword>
<keyword evidence="7" id="KW-0732">Signal</keyword>
<evidence type="ECO:0000313" key="10">
    <source>
        <dbReference type="Proteomes" id="UP000320461"/>
    </source>
</evidence>
<evidence type="ECO:0000259" key="8">
    <source>
        <dbReference type="Pfam" id="PF07532"/>
    </source>
</evidence>
<evidence type="ECO:0000256" key="5">
    <source>
        <dbReference type="ARBA" id="ARBA00023295"/>
    </source>
</evidence>
<keyword evidence="2" id="KW-0858">Xylan degradation</keyword>
<dbReference type="Proteomes" id="UP000320461">
    <property type="component" value="Unassembled WGS sequence"/>
</dbReference>
<dbReference type="OrthoDB" id="9758923at2"/>
<keyword evidence="2" id="KW-0624">Polysaccharide degradation</keyword>
<dbReference type="SUPFAM" id="SSF49785">
    <property type="entry name" value="Galactose-binding domain-like"/>
    <property type="match status" value="1"/>
</dbReference>
<protein>
    <recommendedName>
        <fullName evidence="8">Bacterial Ig-like domain-containing protein</fullName>
    </recommendedName>
</protein>
<dbReference type="InterPro" id="IPR058094">
    <property type="entry name" value="Ig-like_OmpL47-like"/>
</dbReference>
<dbReference type="CDD" id="cd08990">
    <property type="entry name" value="GH43_AXH_like"/>
    <property type="match status" value="1"/>
</dbReference>
<dbReference type="InterPro" id="IPR023296">
    <property type="entry name" value="Glyco_hydro_beta-prop_sf"/>
</dbReference>
<proteinExistence type="inferred from homology"/>
<dbReference type="PANTHER" id="PTHR43772">
    <property type="entry name" value="ENDO-1,4-BETA-XYLANASE"/>
    <property type="match status" value="1"/>
</dbReference>
<feature type="chain" id="PRO_5021242740" description="Bacterial Ig-like domain-containing protein" evidence="7">
    <location>
        <begin position="33"/>
        <end position="1378"/>
    </location>
</feature>
<dbReference type="RefSeq" id="WP_141369305.1">
    <property type="nucleotide sequence ID" value="NZ_BJLQ01000007.1"/>
</dbReference>
<evidence type="ECO:0000256" key="3">
    <source>
        <dbReference type="ARBA" id="ARBA00022801"/>
    </source>
</evidence>
<accession>A0A4Y3KK33</accession>
<keyword evidence="4" id="KW-0119">Carbohydrate metabolism</keyword>
<dbReference type="PANTHER" id="PTHR43772:SF2">
    <property type="entry name" value="PUTATIVE (AFU_ORTHOLOGUE AFUA_2G04480)-RELATED"/>
    <property type="match status" value="1"/>
</dbReference>
<organism evidence="9 10">
    <name type="scientific">Cellulomonas gelida</name>
    <dbReference type="NCBI Taxonomy" id="1712"/>
    <lineage>
        <taxon>Bacteria</taxon>
        <taxon>Bacillati</taxon>
        <taxon>Actinomycetota</taxon>
        <taxon>Actinomycetes</taxon>
        <taxon>Micrococcales</taxon>
        <taxon>Cellulomonadaceae</taxon>
        <taxon>Cellulomonas</taxon>
    </lineage>
</organism>
<evidence type="ECO:0000256" key="7">
    <source>
        <dbReference type="SAM" id="SignalP"/>
    </source>
</evidence>
<evidence type="ECO:0000256" key="6">
    <source>
        <dbReference type="PIRSR" id="PIRSR606710-2"/>
    </source>
</evidence>
<gene>
    <name evidence="9" type="ORF">CGE01nite_09650</name>
</gene>
<keyword evidence="3" id="KW-0378">Hydrolase</keyword>
<dbReference type="Pfam" id="PF07532">
    <property type="entry name" value="Big_4"/>
    <property type="match status" value="1"/>
</dbReference>
<feature type="site" description="Important for catalytic activity, responsible for pKa modulation of the active site Glu and correct orientation of both the proton donor and substrate" evidence="6">
    <location>
        <position position="195"/>
    </location>
</feature>
<feature type="domain" description="Bacterial Ig-like" evidence="8">
    <location>
        <begin position="517"/>
        <end position="572"/>
    </location>
</feature>
<dbReference type="GO" id="GO:0004553">
    <property type="term" value="F:hydrolase activity, hydrolyzing O-glycosyl compounds"/>
    <property type="evidence" value="ECO:0007669"/>
    <property type="project" value="InterPro"/>
</dbReference>
<dbReference type="GO" id="GO:0045493">
    <property type="term" value="P:xylan catabolic process"/>
    <property type="evidence" value="ECO:0007669"/>
    <property type="project" value="UniProtKB-KW"/>
</dbReference>
<reference evidence="9 10" key="1">
    <citation type="submission" date="2019-06" db="EMBL/GenBank/DDBJ databases">
        <title>Whole genome shotgun sequence of Cellulomonas gelida NBRC 3748.</title>
        <authorList>
            <person name="Hosoyama A."/>
            <person name="Uohara A."/>
            <person name="Ohji S."/>
            <person name="Ichikawa N."/>
        </authorList>
    </citation>
    <scope>NUCLEOTIDE SEQUENCE [LARGE SCALE GENOMIC DNA]</scope>
    <source>
        <strain evidence="9 10">NBRC 3748</strain>
    </source>
</reference>
<comment type="caution">
    <text evidence="9">The sequence shown here is derived from an EMBL/GenBank/DDBJ whole genome shotgun (WGS) entry which is preliminary data.</text>
</comment>
<sequence>MSQQTWRRAAAAAVTTLALAATGALTAAPALAADLPEPTRTITSAGNPIIADGSLYTADAAPLVGADGRLYVYTGHDEAGPQVGTFVMNDYEILATDDVASGQWDVYEHAMDPGDVFSWATGNNAYAGHTTIGADGRYYWYAPVQWKNTTVANRMAIGVAVSDTPVGPWTDAIGAPLVTWADVFGSSTSGQEVIDPHVFTDVDGTVYLYWGSWNVARVTKLKANMVEREGAISTISGLTSFYEAPWVFERAGTYYMVYDWKQGGSSCTPSNYQACIAYATAPSAMGPWTYQGIILSGTSATTVHPSVIEFDGSWYLTYHTKDAVGGGHFRRSVAIDEITWDGDRMLPVTQTRADDPRFRLTPNVALDAKVTASFTEQPPMRTTAVNDGFRATTALLPPDQWGTYRGTTSTTEKDWLSYQWQAPVHVGSVGIQFHQDSNWIRPPASWSLEYLDADGAWQPVQAATYPTTNNTWLTVTFTPVTTTALRATFAGRANGAYYHSVAVSEWEVNAVEPTAVAPVAVVTEPGVAPQLPPAVRVTTGGTQLWAPVAWRAIDPASYATEGAFTVEGRALGVAADHVTATVTVDEDAVVTPPADDAPPRVTVAASGSTGKADWYSSNVVARVAADDDVDYLTTVSTKVGDADWQSTADVRHVDVTISTSGTTTISGKARDAAGNESDAVSRVVKIDKVLPTVAGVLDESTRTVTLTASDALSGVDALEYRFDGEGAWITVTNGTVVAPPSGQPHQLVFRARDLAGNVASGTVMVPRDPDAQLTGNVASYATPWTTYTAPWNSVAGLNDGSNAPFDNVASKYGAAWGTWPQVGEMVARLTWEFDVTTDSVGVWWFRDSADSANAGMIPPASWVLEYLDADGTTWREVTLRDGAAYGRTSNGFDRVDFERVTTKALRVVAQSWGQEEGEGSVGINEWQVIAAAAPQVEQVTPQAPTFTEALECVAGVPQPATVVVPAVAGVVYRVDGEVVTGPVEVPADATVAVTAHAAEGYALAEGATAQWDHTFTAPQCPAVPVEVTAIAPTSTAPACVDGTLTEGSITIPVVEGVRYTVDGDQVTGRVAVAAGESVTVLARPLAGFVLTGDSQVVTYAFSFPPIDCVPDPVQVEVGTVTVTGTPAVGSRLTVTTRGWGPSGVRLAYQWQADGAAIAGATGTSFTLTPAQLGARITVRVTGSGDGLASGSALSAAVGPVAKGTFVAPRPTISGSVKVGAKVTAVAGTWKPAPTTVSYQWYANGSKVARATSSSLTLTPALAGKKLTVRVTGARTGYTTLSVTSAASTVAKGTFTAAKPRIAGTAKVGRTLSVLRGTWSPKPSTVRYQWYVDGKKVATTSTLRLTAAMAGKKVTVAVTGSRTGYVTRTVTSSALVVKR</sequence>
<dbReference type="InterPro" id="IPR011081">
    <property type="entry name" value="Big_4"/>
</dbReference>
<dbReference type="InterPro" id="IPR052176">
    <property type="entry name" value="Glycosyl_Hydrlase_43_Enz"/>
</dbReference>
<dbReference type="InterPro" id="IPR006710">
    <property type="entry name" value="Glyco_hydro_43"/>
</dbReference>
<evidence type="ECO:0000256" key="1">
    <source>
        <dbReference type="ARBA" id="ARBA00009865"/>
    </source>
</evidence>
<keyword evidence="10" id="KW-1185">Reference proteome</keyword>
<comment type="similarity">
    <text evidence="1">Belongs to the glycosyl hydrolase 43 family.</text>
</comment>
<dbReference type="Gene3D" id="2.115.10.20">
    <property type="entry name" value="Glycosyl hydrolase domain, family 43"/>
    <property type="match status" value="1"/>
</dbReference>
<name>A0A4Y3KK33_9CELL</name>
<dbReference type="Gene3D" id="2.60.40.2700">
    <property type="match status" value="3"/>
</dbReference>
<dbReference type="InterPro" id="IPR008979">
    <property type="entry name" value="Galactose-bd-like_sf"/>
</dbReference>